<dbReference type="InterPro" id="IPR002591">
    <property type="entry name" value="Phosphodiest/P_Trfase"/>
</dbReference>
<dbReference type="GO" id="GO:0016787">
    <property type="term" value="F:hydrolase activity"/>
    <property type="evidence" value="ECO:0007669"/>
    <property type="project" value="UniProtKB-ARBA"/>
</dbReference>
<evidence type="ECO:0000313" key="3">
    <source>
        <dbReference type="Proteomes" id="UP000072867"/>
    </source>
</evidence>
<dbReference type="InterPro" id="IPR017850">
    <property type="entry name" value="Alkaline_phosphatase_core_sf"/>
</dbReference>
<sequence length="435" mass="47187">MIRLPLTALALALLAGCAYPHTPPALSPVTAPAPAQAAATVAPLEDRAPVTILVSIDGFWAPYLKRGLTPNLARLAAGGVSASMRPSFPSKTFPNHWTLVTGVVPDRHGIVANSFTDPAHPGEKFTMSSDQPYWWDEAEPVWVTAERAGIPTATMFWPGSNIAWGATAQDDEEHGASTGGTRPHDWQQFSANVNDRQRVDTIIDWLRRPAATRPRFLTLYFDEVDGAGHKGGPDSVEVNNALKAVDQAIGRLVAGLDSLHQPANLVIVADHGMAATSSDRMIVLDQFLDPADYELSEDGPFAMIRAKPGHEAALEARLLGHRDHLDCWRRQDIPARFHYGRNPRIAPYFCLAQAGWTISAESPKKPFRGGTHGYDNQDPSMAALFIANGPAFRSGVTLAPFDNVDIAPLIRDLIGLPPGQGLDGNDAPFRRTFKR</sequence>
<dbReference type="Pfam" id="PF01663">
    <property type="entry name" value="Phosphodiest"/>
    <property type="match status" value="1"/>
</dbReference>
<gene>
    <name evidence="2" type="ORF">NS319_11845</name>
</gene>
<feature type="signal peptide" evidence="1">
    <location>
        <begin position="1"/>
        <end position="20"/>
    </location>
</feature>
<comment type="caution">
    <text evidence="2">The sequence shown here is derived from an EMBL/GenBank/DDBJ whole genome shotgun (WGS) entry which is preliminary data.</text>
</comment>
<feature type="chain" id="PRO_5007547938" evidence="1">
    <location>
        <begin position="21"/>
        <end position="435"/>
    </location>
</feature>
<dbReference type="Gene3D" id="3.30.1360.180">
    <property type="match status" value="1"/>
</dbReference>
<evidence type="ECO:0000313" key="2">
    <source>
        <dbReference type="EMBL" id="KTT69012.1"/>
    </source>
</evidence>
<name>A0A147HVS0_9SPHN</name>
<proteinExistence type="predicted"/>
<dbReference type="CDD" id="cd16018">
    <property type="entry name" value="Enpp"/>
    <property type="match status" value="1"/>
</dbReference>
<dbReference type="EMBL" id="LDTD01000079">
    <property type="protein sequence ID" value="KTT69012.1"/>
    <property type="molecule type" value="Genomic_DNA"/>
</dbReference>
<dbReference type="AlphaFoldDB" id="A0A147HVS0"/>
<dbReference type="Gene3D" id="3.40.720.10">
    <property type="entry name" value="Alkaline Phosphatase, subunit A"/>
    <property type="match status" value="1"/>
</dbReference>
<dbReference type="Proteomes" id="UP000072867">
    <property type="component" value="Unassembled WGS sequence"/>
</dbReference>
<organism evidence="2 3">
    <name type="scientific">Sphingomonas sanguinis</name>
    <dbReference type="NCBI Taxonomy" id="33051"/>
    <lineage>
        <taxon>Bacteria</taxon>
        <taxon>Pseudomonadati</taxon>
        <taxon>Pseudomonadota</taxon>
        <taxon>Alphaproteobacteria</taxon>
        <taxon>Sphingomonadales</taxon>
        <taxon>Sphingomonadaceae</taxon>
        <taxon>Sphingomonas</taxon>
    </lineage>
</organism>
<dbReference type="SUPFAM" id="SSF53649">
    <property type="entry name" value="Alkaline phosphatase-like"/>
    <property type="match status" value="1"/>
</dbReference>
<dbReference type="STRING" id="33051.SB4_16580"/>
<reference evidence="2 3" key="1">
    <citation type="journal article" date="2016" name="Front. Microbiol.">
        <title>Genomic Resource of Rice Seed Associated Bacteria.</title>
        <authorList>
            <person name="Midha S."/>
            <person name="Bansal K."/>
            <person name="Sharma S."/>
            <person name="Kumar N."/>
            <person name="Patil P.P."/>
            <person name="Chaudhry V."/>
            <person name="Patil P.B."/>
        </authorList>
    </citation>
    <scope>NUCLEOTIDE SEQUENCE [LARGE SCALE GENOMIC DNA]</scope>
    <source>
        <strain evidence="2 3">NS319</strain>
    </source>
</reference>
<dbReference type="PANTHER" id="PTHR10151:SF120">
    <property type="entry name" value="BIS(5'-ADENOSYL)-TRIPHOSPHATASE"/>
    <property type="match status" value="1"/>
</dbReference>
<dbReference type="PROSITE" id="PS51257">
    <property type="entry name" value="PROKAR_LIPOPROTEIN"/>
    <property type="match status" value="1"/>
</dbReference>
<accession>A0A147HVS0</accession>
<dbReference type="PANTHER" id="PTHR10151">
    <property type="entry name" value="ECTONUCLEOTIDE PYROPHOSPHATASE/PHOSPHODIESTERASE"/>
    <property type="match status" value="1"/>
</dbReference>
<protein>
    <submittedName>
        <fullName evidence="2">Phosphodiesterase</fullName>
    </submittedName>
</protein>
<dbReference type="PATRIC" id="fig|33051.3.peg.3576"/>
<keyword evidence="1" id="KW-0732">Signal</keyword>
<dbReference type="RefSeq" id="WP_058733786.1">
    <property type="nucleotide sequence ID" value="NZ_LDTD01000079.1"/>
</dbReference>
<evidence type="ECO:0000256" key="1">
    <source>
        <dbReference type="SAM" id="SignalP"/>
    </source>
</evidence>